<evidence type="ECO:0000313" key="5">
    <source>
        <dbReference type="Proteomes" id="UP000266841"/>
    </source>
</evidence>
<comment type="caution">
    <text evidence="4">The sequence shown here is derived from an EMBL/GenBank/DDBJ whole genome shotgun (WGS) entry which is preliminary data.</text>
</comment>
<evidence type="ECO:0000313" key="4">
    <source>
        <dbReference type="EMBL" id="EJK56328.1"/>
    </source>
</evidence>
<dbReference type="PROSITE" id="PS50089">
    <property type="entry name" value="ZF_RING_2"/>
    <property type="match status" value="1"/>
</dbReference>
<evidence type="ECO:0000256" key="1">
    <source>
        <dbReference type="ARBA" id="ARBA00038101"/>
    </source>
</evidence>
<dbReference type="eggNOG" id="ENOG502SC8I">
    <property type="taxonomic scope" value="Eukaryota"/>
</dbReference>
<dbReference type="InterPro" id="IPR050767">
    <property type="entry name" value="Sel1_AlgK"/>
</dbReference>
<dbReference type="Pfam" id="PF08238">
    <property type="entry name" value="Sel1"/>
    <property type="match status" value="2"/>
</dbReference>
<keyword evidence="2" id="KW-0862">Zinc</keyword>
<dbReference type="PANTHER" id="PTHR11102">
    <property type="entry name" value="SEL-1-LIKE PROTEIN"/>
    <property type="match status" value="1"/>
</dbReference>
<dbReference type="SUPFAM" id="SSF81901">
    <property type="entry name" value="HCP-like"/>
    <property type="match status" value="1"/>
</dbReference>
<keyword evidence="2" id="KW-0479">Metal-binding</keyword>
<dbReference type="OrthoDB" id="272077at2759"/>
<dbReference type="Gene3D" id="1.25.40.10">
    <property type="entry name" value="Tetratricopeptide repeat domain"/>
    <property type="match status" value="1"/>
</dbReference>
<gene>
    <name evidence="4" type="ORF">THAOC_23814</name>
</gene>
<proteinExistence type="inferred from homology"/>
<dbReference type="Proteomes" id="UP000266841">
    <property type="component" value="Unassembled WGS sequence"/>
</dbReference>
<dbReference type="AlphaFoldDB" id="K0RRC0"/>
<dbReference type="GO" id="GO:0036503">
    <property type="term" value="P:ERAD pathway"/>
    <property type="evidence" value="ECO:0007669"/>
    <property type="project" value="TreeGrafter"/>
</dbReference>
<name>K0RRC0_THAOC</name>
<dbReference type="InterPro" id="IPR011990">
    <property type="entry name" value="TPR-like_helical_dom_sf"/>
</dbReference>
<dbReference type="SUPFAM" id="SSF57850">
    <property type="entry name" value="RING/U-box"/>
    <property type="match status" value="1"/>
</dbReference>
<dbReference type="InterPro" id="IPR006597">
    <property type="entry name" value="Sel1-like"/>
</dbReference>
<sequence length="302" mass="33026">MALFAIGVIMARGSNAHAGDTVVGGGNSGDSAGEEDELVKQRAAELKDEQLYSQGHERPEGDFCPICTLPIPLPTSKHSVFNLCCMKRICHGCDMAAQKSGMNDDCPFCRTHYPKAGADSLAMIQARAAKKDPVAINFLGEKYFFGELGLQTDKRKGVELWTKAAELGSLDALFHLGNAYDRGEMVQQDDAKAAEFYKKAAMQGHVLARHNLGFHEELMGDINSAKRHYLISAKMGCKCSLDTIREMFRGGVATKEQYAQALRGYQDASDEMKSHDRDEAMRLGWNSVYRIGEAMAGKGMAG</sequence>
<reference evidence="4 5" key="1">
    <citation type="journal article" date="2012" name="Genome Biol.">
        <title>Genome and low-iron response of an oceanic diatom adapted to chronic iron limitation.</title>
        <authorList>
            <person name="Lommer M."/>
            <person name="Specht M."/>
            <person name="Roy A.S."/>
            <person name="Kraemer L."/>
            <person name="Andreson R."/>
            <person name="Gutowska M.A."/>
            <person name="Wolf J."/>
            <person name="Bergner S.V."/>
            <person name="Schilhabel M.B."/>
            <person name="Klostermeier U.C."/>
            <person name="Beiko R.G."/>
            <person name="Rosenstiel P."/>
            <person name="Hippler M."/>
            <person name="Laroche J."/>
        </authorList>
    </citation>
    <scope>NUCLEOTIDE SEQUENCE [LARGE SCALE GENOMIC DNA]</scope>
    <source>
        <strain evidence="4 5">CCMP1005</strain>
    </source>
</reference>
<keyword evidence="2" id="KW-0863">Zinc-finger</keyword>
<protein>
    <recommendedName>
        <fullName evidence="3">RING-type domain-containing protein</fullName>
    </recommendedName>
</protein>
<comment type="similarity">
    <text evidence="1">Belongs to the sel-1 family.</text>
</comment>
<dbReference type="EMBL" id="AGNL01031800">
    <property type="protein sequence ID" value="EJK56328.1"/>
    <property type="molecule type" value="Genomic_DNA"/>
</dbReference>
<dbReference type="PANTHER" id="PTHR11102:SF160">
    <property type="entry name" value="ERAD-ASSOCIATED E3 UBIQUITIN-PROTEIN LIGASE COMPONENT HRD3"/>
    <property type="match status" value="1"/>
</dbReference>
<accession>K0RRC0</accession>
<dbReference type="GO" id="GO:0008270">
    <property type="term" value="F:zinc ion binding"/>
    <property type="evidence" value="ECO:0007669"/>
    <property type="project" value="UniProtKB-KW"/>
</dbReference>
<dbReference type="GO" id="GO:0005789">
    <property type="term" value="C:endoplasmic reticulum membrane"/>
    <property type="evidence" value="ECO:0007669"/>
    <property type="project" value="TreeGrafter"/>
</dbReference>
<organism evidence="4 5">
    <name type="scientific">Thalassiosira oceanica</name>
    <name type="common">Marine diatom</name>
    <dbReference type="NCBI Taxonomy" id="159749"/>
    <lineage>
        <taxon>Eukaryota</taxon>
        <taxon>Sar</taxon>
        <taxon>Stramenopiles</taxon>
        <taxon>Ochrophyta</taxon>
        <taxon>Bacillariophyta</taxon>
        <taxon>Coscinodiscophyceae</taxon>
        <taxon>Thalassiosirophycidae</taxon>
        <taxon>Thalassiosirales</taxon>
        <taxon>Thalassiosiraceae</taxon>
        <taxon>Thalassiosira</taxon>
    </lineage>
</organism>
<dbReference type="SMART" id="SM00671">
    <property type="entry name" value="SEL1"/>
    <property type="match status" value="2"/>
</dbReference>
<feature type="domain" description="RING-type" evidence="3">
    <location>
        <begin position="64"/>
        <end position="110"/>
    </location>
</feature>
<evidence type="ECO:0000259" key="3">
    <source>
        <dbReference type="PROSITE" id="PS50089"/>
    </source>
</evidence>
<keyword evidence="5" id="KW-1185">Reference proteome</keyword>
<evidence type="ECO:0000256" key="2">
    <source>
        <dbReference type="PROSITE-ProRule" id="PRU00175"/>
    </source>
</evidence>
<dbReference type="InterPro" id="IPR001841">
    <property type="entry name" value="Znf_RING"/>
</dbReference>